<keyword evidence="8" id="KW-1185">Reference proteome</keyword>
<reference evidence="7 8" key="1">
    <citation type="submission" date="2012-08" db="EMBL/GenBank/DDBJ databases">
        <title>The Genome Sequence of Barnesiella intestinihominis YIT 11860.</title>
        <authorList>
            <consortium name="The Broad Institute Genome Sequencing Platform"/>
            <person name="Earl A."/>
            <person name="Ward D."/>
            <person name="Feldgarden M."/>
            <person name="Gevers D."/>
            <person name="Morotomi M."/>
            <person name="Walker B."/>
            <person name="Young S.K."/>
            <person name="Zeng Q."/>
            <person name="Gargeya S."/>
            <person name="Fitzgerald M."/>
            <person name="Haas B."/>
            <person name="Abouelleil A."/>
            <person name="Alvarado L."/>
            <person name="Arachchi H.M."/>
            <person name="Berlin A.M."/>
            <person name="Chapman S.B."/>
            <person name="Goldberg J."/>
            <person name="Griggs A."/>
            <person name="Gujja S."/>
            <person name="Hansen M."/>
            <person name="Howarth C."/>
            <person name="Imamovic A."/>
            <person name="Larimer J."/>
            <person name="McCowen C."/>
            <person name="Montmayeur A."/>
            <person name="Murphy C."/>
            <person name="Neiman D."/>
            <person name="Pearson M."/>
            <person name="Priest M."/>
            <person name="Roberts A."/>
            <person name="Saif S."/>
            <person name="Shea T."/>
            <person name="Sisk P."/>
            <person name="Sykes S."/>
            <person name="Wortman J."/>
            <person name="Nusbaum C."/>
            <person name="Birren B."/>
        </authorList>
    </citation>
    <scope>NUCLEOTIDE SEQUENCE [LARGE SCALE GENOMIC DNA]</scope>
    <source>
        <strain evidence="7 8">YIT 11860</strain>
    </source>
</reference>
<dbReference type="OrthoDB" id="9775805at2"/>
<dbReference type="InterPro" id="IPR029479">
    <property type="entry name" value="Nitroreductase"/>
</dbReference>
<evidence type="ECO:0000256" key="3">
    <source>
        <dbReference type="ARBA" id="ARBA00022643"/>
    </source>
</evidence>
<dbReference type="eggNOG" id="COG0778">
    <property type="taxonomic scope" value="Bacteria"/>
</dbReference>
<name>K0X0A5_9BACT</name>
<dbReference type="PANTHER" id="PTHR43425:SF2">
    <property type="entry name" value="OXYGEN-INSENSITIVE NADPH NITROREDUCTASE"/>
    <property type="match status" value="1"/>
</dbReference>
<dbReference type="GeneID" id="77848647"/>
<proteinExistence type="inferred from homology"/>
<dbReference type="Gene3D" id="3.40.109.10">
    <property type="entry name" value="NADH Oxidase"/>
    <property type="match status" value="1"/>
</dbReference>
<dbReference type="PIRSF" id="PIRSF005426">
    <property type="entry name" value="Frp"/>
    <property type="match status" value="1"/>
</dbReference>
<protein>
    <recommendedName>
        <fullName evidence="6">Nitroreductase domain-containing protein</fullName>
    </recommendedName>
</protein>
<dbReference type="HOGENOM" id="CLU_070764_0_1_10"/>
<dbReference type="InterPro" id="IPR016446">
    <property type="entry name" value="Flavin_OxRdtase_Frp"/>
</dbReference>
<evidence type="ECO:0000256" key="5">
    <source>
        <dbReference type="PIRNR" id="PIRNR005426"/>
    </source>
</evidence>
<keyword evidence="5" id="KW-0521">NADP</keyword>
<comment type="caution">
    <text evidence="7">The sequence shown here is derived from an EMBL/GenBank/DDBJ whole genome shotgun (WGS) entry which is preliminary data.</text>
</comment>
<accession>K0X0A5</accession>
<dbReference type="RefSeq" id="WP_008861835.1">
    <property type="nucleotide sequence ID" value="NZ_CAXSYG010000005.1"/>
</dbReference>
<dbReference type="Pfam" id="PF00881">
    <property type="entry name" value="Nitroreductase"/>
    <property type="match status" value="1"/>
</dbReference>
<dbReference type="GO" id="GO:0016491">
    <property type="term" value="F:oxidoreductase activity"/>
    <property type="evidence" value="ECO:0007669"/>
    <property type="project" value="UniProtKB-UniRule"/>
</dbReference>
<dbReference type="PANTHER" id="PTHR43425">
    <property type="entry name" value="OXYGEN-INSENSITIVE NADPH NITROREDUCTASE"/>
    <property type="match status" value="1"/>
</dbReference>
<dbReference type="PATRIC" id="fig|742726.3.peg.1438"/>
<evidence type="ECO:0000256" key="1">
    <source>
        <dbReference type="ARBA" id="ARBA00008366"/>
    </source>
</evidence>
<keyword evidence="2 5" id="KW-0285">Flavoprotein</keyword>
<evidence type="ECO:0000256" key="2">
    <source>
        <dbReference type="ARBA" id="ARBA00022630"/>
    </source>
</evidence>
<dbReference type="STRING" id="742726.HMPREF9448_01373"/>
<dbReference type="AlphaFoldDB" id="K0X0A5"/>
<feature type="domain" description="Nitroreductase" evidence="6">
    <location>
        <begin position="5"/>
        <end position="160"/>
    </location>
</feature>
<sequence>MISSLKERRTIRKYLNKDIDEQLLNELLETAFRAPTTQNMQVYSVVITREQENKEKLAPAHFNQPTVTSAPVVLTFCADFNRFIKWCEQNHAEPGYDNFQSFVTAAIDALLVAQQFCTVAEISGLGCCYLGTTTYNAPQIAEILHLPKFVIPITTLTVGYPADIPAQIERLPIGAILHHEAYQDYTPEAIHRLYFEKENLAENKKYIEENHKENLAQVFTDVRSPRKDNELFSKTFLDFIVKQGFRLPD</sequence>
<keyword evidence="4 5" id="KW-0560">Oxidoreductase</keyword>
<organism evidence="7 8">
    <name type="scientific">Barnesiella intestinihominis YIT 11860</name>
    <dbReference type="NCBI Taxonomy" id="742726"/>
    <lineage>
        <taxon>Bacteria</taxon>
        <taxon>Pseudomonadati</taxon>
        <taxon>Bacteroidota</taxon>
        <taxon>Bacteroidia</taxon>
        <taxon>Bacteroidales</taxon>
        <taxon>Barnesiellaceae</taxon>
        <taxon>Barnesiella</taxon>
    </lineage>
</organism>
<gene>
    <name evidence="7" type="ORF">HMPREF9448_01373</name>
</gene>
<evidence type="ECO:0000256" key="4">
    <source>
        <dbReference type="ARBA" id="ARBA00023002"/>
    </source>
</evidence>
<keyword evidence="3 5" id="KW-0288">FMN</keyword>
<comment type="similarity">
    <text evidence="1 5">Belongs to the flavin oxidoreductase frp family.</text>
</comment>
<evidence type="ECO:0000259" key="6">
    <source>
        <dbReference type="Pfam" id="PF00881"/>
    </source>
</evidence>
<dbReference type="EMBL" id="ADLE01000008">
    <property type="protein sequence ID" value="EJZ64887.1"/>
    <property type="molecule type" value="Genomic_DNA"/>
</dbReference>
<dbReference type="InterPro" id="IPR000415">
    <property type="entry name" value="Nitroreductase-like"/>
</dbReference>
<dbReference type="Proteomes" id="UP000006044">
    <property type="component" value="Unassembled WGS sequence"/>
</dbReference>
<dbReference type="SUPFAM" id="SSF55469">
    <property type="entry name" value="FMN-dependent nitroreductase-like"/>
    <property type="match status" value="1"/>
</dbReference>
<evidence type="ECO:0000313" key="7">
    <source>
        <dbReference type="EMBL" id="EJZ64887.1"/>
    </source>
</evidence>
<evidence type="ECO:0000313" key="8">
    <source>
        <dbReference type="Proteomes" id="UP000006044"/>
    </source>
</evidence>